<evidence type="ECO:0000313" key="1">
    <source>
        <dbReference type="EMBL" id="GAB62332.1"/>
    </source>
</evidence>
<dbReference type="AlphaFoldDB" id="I3IKT7"/>
<name>I3IKT7_9BACT</name>
<accession>I3IKT7</accession>
<gene>
    <name evidence="1" type="ORF">KSU1_C0736</name>
</gene>
<keyword evidence="2" id="KW-1185">Reference proteome</keyword>
<dbReference type="eggNOG" id="ENOG50337R0">
    <property type="taxonomic scope" value="Bacteria"/>
</dbReference>
<comment type="caution">
    <text evidence="1">The sequence shown here is derived from an EMBL/GenBank/DDBJ whole genome shotgun (WGS) entry which is preliminary data.</text>
</comment>
<dbReference type="EMBL" id="BAFH01000003">
    <property type="protein sequence ID" value="GAB62332.1"/>
    <property type="molecule type" value="Genomic_DNA"/>
</dbReference>
<dbReference type="Proteomes" id="UP000002985">
    <property type="component" value="Unassembled WGS sequence"/>
</dbReference>
<evidence type="ECO:0000313" key="2">
    <source>
        <dbReference type="Proteomes" id="UP000002985"/>
    </source>
</evidence>
<proteinExistence type="predicted"/>
<dbReference type="OrthoDB" id="515868at2"/>
<evidence type="ECO:0008006" key="3">
    <source>
        <dbReference type="Google" id="ProtNLM"/>
    </source>
</evidence>
<organism evidence="1 2">
    <name type="scientific">Candidatus Jettenia caeni</name>
    <dbReference type="NCBI Taxonomy" id="247490"/>
    <lineage>
        <taxon>Bacteria</taxon>
        <taxon>Pseudomonadati</taxon>
        <taxon>Planctomycetota</taxon>
        <taxon>Candidatus Brocadiia</taxon>
        <taxon>Candidatus Brocadiales</taxon>
        <taxon>Candidatus Brocadiaceae</taxon>
        <taxon>Candidatus Jettenia</taxon>
    </lineage>
</organism>
<dbReference type="InterPro" id="IPR025354">
    <property type="entry name" value="DUF4258"/>
</dbReference>
<reference evidence="1 2" key="1">
    <citation type="journal article" date="2012" name="FEBS Lett.">
        <title>Anammox organism KSU-1 expresses a NirK-type copper-containing nitrite reductase instead of a NirS-type with cytochrome cd1.</title>
        <authorList>
            <person name="Hira D."/>
            <person name="Toh H."/>
            <person name="Migita C.T."/>
            <person name="Okubo H."/>
            <person name="Nishiyama T."/>
            <person name="Hattori M."/>
            <person name="Furukawa K."/>
            <person name="Fujii T."/>
        </authorList>
    </citation>
    <scope>NUCLEOTIDE SEQUENCE [LARGE SCALE GENOMIC DNA]</scope>
</reference>
<dbReference type="Pfam" id="PF14076">
    <property type="entry name" value="DUF4258"/>
    <property type="match status" value="1"/>
</dbReference>
<sequence length="94" mass="10670">MPRRTIEKIRDTMRSGNYDMTYHAVEEMAEDSLDICDIESAILRGKIKKTEKNDPRGVKFVIEGTGTDRSTIIGVVGRFKETGVFLIITVYKIT</sequence>
<protein>
    <recommendedName>
        <fullName evidence="3">DUF4258 domain-containing protein</fullName>
    </recommendedName>
</protein>